<dbReference type="AlphaFoldDB" id="A0A929KYQ0"/>
<dbReference type="RefSeq" id="WP_194112319.1">
    <property type="nucleotide sequence ID" value="NZ_JADFFL010000005.1"/>
</dbReference>
<proteinExistence type="predicted"/>
<dbReference type="InterPro" id="IPR032359">
    <property type="entry name" value="KwaB-like"/>
</dbReference>
<evidence type="ECO:0000313" key="1">
    <source>
        <dbReference type="EMBL" id="MBE9663092.1"/>
    </source>
</evidence>
<protein>
    <submittedName>
        <fullName evidence="1">DUF4868 domain-containing protein</fullName>
    </submittedName>
</protein>
<accession>A0A929KYQ0</accession>
<dbReference type="InterPro" id="IPR048119">
    <property type="entry name" value="KwaB"/>
</dbReference>
<dbReference type="Proteomes" id="UP000622475">
    <property type="component" value="Unassembled WGS sequence"/>
</dbReference>
<dbReference type="Pfam" id="PF16162">
    <property type="entry name" value="KwaB"/>
    <property type="match status" value="1"/>
</dbReference>
<comment type="caution">
    <text evidence="1">The sequence shown here is derived from an EMBL/GenBank/DDBJ whole genome shotgun (WGS) entry which is preliminary data.</text>
</comment>
<dbReference type="NCBIfam" id="NF041623">
    <property type="entry name" value="KwaB"/>
    <property type="match status" value="1"/>
</dbReference>
<gene>
    <name evidence="1" type="ORF">IRJ16_14480</name>
</gene>
<reference evidence="1" key="1">
    <citation type="submission" date="2020-10" db="EMBL/GenBank/DDBJ databases">
        <title>Mucilaginibacter mali sp. nov., isolated from rhizosphere soil of apple orchard.</title>
        <authorList>
            <person name="Lee J.-S."/>
            <person name="Kim H.S."/>
            <person name="Kim J.-S."/>
        </authorList>
    </citation>
    <scope>NUCLEOTIDE SEQUENCE</scope>
    <source>
        <strain evidence="1">KCTC 22746</strain>
    </source>
</reference>
<evidence type="ECO:0000313" key="2">
    <source>
        <dbReference type="Proteomes" id="UP000622475"/>
    </source>
</evidence>
<organism evidence="1 2">
    <name type="scientific">Mucilaginibacter myungsuensis</name>
    <dbReference type="NCBI Taxonomy" id="649104"/>
    <lineage>
        <taxon>Bacteria</taxon>
        <taxon>Pseudomonadati</taxon>
        <taxon>Bacteroidota</taxon>
        <taxon>Sphingobacteriia</taxon>
        <taxon>Sphingobacteriales</taxon>
        <taxon>Sphingobacteriaceae</taxon>
        <taxon>Mucilaginibacter</taxon>
    </lineage>
</organism>
<dbReference type="EMBL" id="JADFFL010000005">
    <property type="protein sequence ID" value="MBE9663092.1"/>
    <property type="molecule type" value="Genomic_DNA"/>
</dbReference>
<name>A0A929KYQ0_9SPHI</name>
<keyword evidence="2" id="KW-1185">Reference proteome</keyword>
<sequence>MNQEELMQALAYYVDEQRVLAAVLYFVLYDGQQRIIKRVDLDGVAQQSLRTRYVGSIRETLIQNDQLHLMPLSAADERRNAIYRYDLQQPIDSLEVMRDVLQNNIREQFRFDRDNLSDLEGFIIVIGDEAHRIVLYKKNYPVNILQRDRFLLVPVSNTRFVPSGQDAIVLDKKFDFMLVENELFVIKLATLERSFGYEAAIIGQAQQTIELIQNSDLLADMQPLLELATQLTNAKKLVKVRLSPVLQVPTVNVINFIRNHPKLTGRIHFNADETQISLDTGVSKKLFLKLLNDDYLFSQLTELQYDTIAKDEVT</sequence>